<dbReference type="KEGG" id="kbs:EPA93_32740"/>
<dbReference type="EMBL" id="CP035758">
    <property type="protein sequence ID" value="QBD80486.1"/>
    <property type="molecule type" value="Genomic_DNA"/>
</dbReference>
<dbReference type="InterPro" id="IPR001387">
    <property type="entry name" value="Cro/C1-type_HTH"/>
</dbReference>
<dbReference type="AlphaFoldDB" id="A0A4P6JZF1"/>
<name>A0A4P6JZF1_KTERU</name>
<feature type="domain" description="HTH cro/C1-type" evidence="1">
    <location>
        <begin position="42"/>
        <end position="96"/>
    </location>
</feature>
<gene>
    <name evidence="2" type="ORF">EPA93_32740</name>
</gene>
<dbReference type="PROSITE" id="PS50943">
    <property type="entry name" value="HTH_CROC1"/>
    <property type="match status" value="1"/>
</dbReference>
<keyword evidence="3" id="KW-1185">Reference proteome</keyword>
<dbReference type="CDD" id="cd00093">
    <property type="entry name" value="HTH_XRE"/>
    <property type="match status" value="1"/>
</dbReference>
<evidence type="ECO:0000259" key="1">
    <source>
        <dbReference type="PROSITE" id="PS50943"/>
    </source>
</evidence>
<dbReference type="SUPFAM" id="SSF47413">
    <property type="entry name" value="lambda repressor-like DNA-binding domains"/>
    <property type="match status" value="1"/>
</dbReference>
<evidence type="ECO:0000313" key="3">
    <source>
        <dbReference type="Proteomes" id="UP000290365"/>
    </source>
</evidence>
<dbReference type="OrthoDB" id="163840at2"/>
<dbReference type="SMART" id="SM00530">
    <property type="entry name" value="HTH_XRE"/>
    <property type="match status" value="1"/>
</dbReference>
<evidence type="ECO:0000313" key="2">
    <source>
        <dbReference type="EMBL" id="QBD80486.1"/>
    </source>
</evidence>
<accession>A0A4P6JZF1</accession>
<dbReference type="Proteomes" id="UP000290365">
    <property type="component" value="Chromosome"/>
</dbReference>
<dbReference type="Gene3D" id="1.10.260.40">
    <property type="entry name" value="lambda repressor-like DNA-binding domains"/>
    <property type="match status" value="1"/>
</dbReference>
<proteinExistence type="predicted"/>
<reference evidence="2 3" key="1">
    <citation type="submission" date="2019-01" db="EMBL/GenBank/DDBJ databases">
        <title>Ktedonosporobacter rubrisoli SCAWS-G2.</title>
        <authorList>
            <person name="Huang Y."/>
            <person name="Yan B."/>
        </authorList>
    </citation>
    <scope>NUCLEOTIDE SEQUENCE [LARGE SCALE GENOMIC DNA]</scope>
    <source>
        <strain evidence="2 3">SCAWS-G2</strain>
    </source>
</reference>
<organism evidence="2 3">
    <name type="scientific">Ktedonosporobacter rubrisoli</name>
    <dbReference type="NCBI Taxonomy" id="2509675"/>
    <lineage>
        <taxon>Bacteria</taxon>
        <taxon>Bacillati</taxon>
        <taxon>Chloroflexota</taxon>
        <taxon>Ktedonobacteria</taxon>
        <taxon>Ktedonobacterales</taxon>
        <taxon>Ktedonosporobacteraceae</taxon>
        <taxon>Ktedonosporobacter</taxon>
    </lineage>
</organism>
<dbReference type="InterPro" id="IPR010982">
    <property type="entry name" value="Lambda_DNA-bd_dom_sf"/>
</dbReference>
<sequence length="143" mass="16149">MPRGFLMLFVLDVYAKRAYNSDKFHVSARGFFIMKKQDDSMLKSARLKKSWTPEYVSGRVGVSLSTYMRWEAGLQTPRSSSLNALCQIFEMSPEELGFTTPFPQSTKPPPPPLPAPKVLILLHLPLRPWPSGLWELLHAGSSI</sequence>
<dbReference type="Pfam" id="PF01381">
    <property type="entry name" value="HTH_3"/>
    <property type="match status" value="1"/>
</dbReference>
<dbReference type="GO" id="GO:0003677">
    <property type="term" value="F:DNA binding"/>
    <property type="evidence" value="ECO:0007669"/>
    <property type="project" value="InterPro"/>
</dbReference>
<protein>
    <submittedName>
        <fullName evidence="2">XRE family transcriptional regulator</fullName>
    </submittedName>
</protein>